<dbReference type="GO" id="GO:0005776">
    <property type="term" value="C:autophagosome"/>
    <property type="evidence" value="ECO:0007669"/>
    <property type="project" value="TreeGrafter"/>
</dbReference>
<comment type="subunit">
    <text evidence="3 9">Conjugated with ATG12.</text>
</comment>
<keyword evidence="15" id="KW-1185">Reference proteome</keyword>
<evidence type="ECO:0000259" key="13">
    <source>
        <dbReference type="Pfam" id="PF20638"/>
    </source>
</evidence>
<dbReference type="InterPro" id="IPR007239">
    <property type="entry name" value="Atg5"/>
</dbReference>
<dbReference type="Pfam" id="PF04106">
    <property type="entry name" value="ATG5_UblB"/>
    <property type="match status" value="1"/>
</dbReference>
<reference evidence="14" key="1">
    <citation type="journal article" date="2023" name="PhytoFront">
        <title>Draft Genome Resources of Seven Strains of Tilletia horrida, Causal Agent of Kernel Smut of Rice.</title>
        <authorList>
            <person name="Khanal S."/>
            <person name="Antony Babu S."/>
            <person name="Zhou X.G."/>
        </authorList>
    </citation>
    <scope>NUCLEOTIDE SEQUENCE</scope>
    <source>
        <strain evidence="14">TX6</strain>
    </source>
</reference>
<keyword evidence="9" id="KW-0472">Membrane</keyword>
<dbReference type="InterPro" id="IPR042526">
    <property type="entry name" value="Atg5_HR"/>
</dbReference>
<keyword evidence="7 9" id="KW-0072">Autophagy</keyword>
<accession>A0AAN6JZV3</accession>
<dbReference type="GO" id="GO:0044233">
    <property type="term" value="C:mitochondria-associated endoplasmic reticulum membrane contact site"/>
    <property type="evidence" value="ECO:0007669"/>
    <property type="project" value="TreeGrafter"/>
</dbReference>
<evidence type="ECO:0000256" key="5">
    <source>
        <dbReference type="ARBA" id="ARBA00022499"/>
    </source>
</evidence>
<comment type="similarity">
    <text evidence="2 9">Belongs to the ATG5 family.</text>
</comment>
<evidence type="ECO:0000256" key="8">
    <source>
        <dbReference type="ARBA" id="ARBA00024770"/>
    </source>
</evidence>
<name>A0AAN6JZV3_9BASI</name>
<dbReference type="GO" id="GO:0019776">
    <property type="term" value="F:Atg8-family ligase activity"/>
    <property type="evidence" value="ECO:0007669"/>
    <property type="project" value="TreeGrafter"/>
</dbReference>
<evidence type="ECO:0000256" key="2">
    <source>
        <dbReference type="ARBA" id="ARBA00006910"/>
    </source>
</evidence>
<dbReference type="GO" id="GO:0000422">
    <property type="term" value="P:autophagy of mitochondrion"/>
    <property type="evidence" value="ECO:0007669"/>
    <property type="project" value="TreeGrafter"/>
</dbReference>
<feature type="region of interest" description="Disordered" evidence="10">
    <location>
        <begin position="320"/>
        <end position="388"/>
    </location>
</feature>
<evidence type="ECO:0000259" key="12">
    <source>
        <dbReference type="Pfam" id="PF20637"/>
    </source>
</evidence>
<proteinExistence type="inferred from homology"/>
<organism evidence="14 15">
    <name type="scientific">Tilletia horrida</name>
    <dbReference type="NCBI Taxonomy" id="155126"/>
    <lineage>
        <taxon>Eukaryota</taxon>
        <taxon>Fungi</taxon>
        <taxon>Dikarya</taxon>
        <taxon>Basidiomycota</taxon>
        <taxon>Ustilaginomycotina</taxon>
        <taxon>Exobasidiomycetes</taxon>
        <taxon>Tilletiales</taxon>
        <taxon>Tilletiaceae</taxon>
        <taxon>Tilletia</taxon>
    </lineage>
</organism>
<evidence type="ECO:0000256" key="7">
    <source>
        <dbReference type="ARBA" id="ARBA00023006"/>
    </source>
</evidence>
<evidence type="ECO:0000313" key="15">
    <source>
        <dbReference type="Proteomes" id="UP001176517"/>
    </source>
</evidence>
<dbReference type="EMBL" id="JAPDMZ010000021">
    <property type="protein sequence ID" value="KAK0556018.1"/>
    <property type="molecule type" value="Genomic_DNA"/>
</dbReference>
<evidence type="ECO:0000259" key="11">
    <source>
        <dbReference type="Pfam" id="PF04106"/>
    </source>
</evidence>
<keyword evidence="9" id="KW-0813">Transport</keyword>
<evidence type="ECO:0000256" key="9">
    <source>
        <dbReference type="RuleBase" id="RU361202"/>
    </source>
</evidence>
<dbReference type="Gene3D" id="3.10.20.90">
    <property type="entry name" value="Phosphatidylinositol 3-kinase Catalytic Subunit, Chain A, domain 1"/>
    <property type="match status" value="1"/>
</dbReference>
<keyword evidence="6 9" id="KW-0832">Ubl conjugation</keyword>
<feature type="compositionally biased region" description="Polar residues" evidence="10">
    <location>
        <begin position="366"/>
        <end position="388"/>
    </location>
</feature>
<dbReference type="GO" id="GO:0034727">
    <property type="term" value="P:piecemeal microautophagy of the nucleus"/>
    <property type="evidence" value="ECO:0007669"/>
    <property type="project" value="TreeGrafter"/>
</dbReference>
<feature type="domain" description="Autophagy protein ATG5 UblA" evidence="13">
    <location>
        <begin position="51"/>
        <end position="145"/>
    </location>
</feature>
<dbReference type="InterPro" id="IPR048940">
    <property type="entry name" value="ATG5_HBR"/>
</dbReference>
<feature type="compositionally biased region" description="Low complexity" evidence="10">
    <location>
        <begin position="184"/>
        <end position="194"/>
    </location>
</feature>
<sequence length="535" mass="55708">MSGFTASSVSSGAGAQPAAAAASSSSTSSAGGPASSSSLPTSALASRKLTFNASLPILIELVDAPASETTPIAQYYTNIPRISYLPLLIPHLRKYFLDTVLDEAQLLTLSSPTNKDETSLWFEFGGTPLRWHWPIGLLYDFHTANPAETSVHPRPASSLASSPGRAQLDSYFTAPTSLSPPPSHINNNNNSQQQRAYHSASGGGGASPSSLPWRIRLHLKSPPTDKLNMASTIEACRTNFMSMVKEADFVRYGTTRRVINLRRTEQDALWEGVVEHDFEKYWSVASKLLPPLNLSSSSAPSHQSSIDPLLDNNHSGFHALSISPSRTPSLVPSIASSSTTNVSSTTGGRPPQPPGGLITTEGGTVKGSTSPYASPTISGGGPASQSTFSVASDATGLSLGGGGGGSGVGDTTVTPAVGSSSSSTGGGAAVHHGGFRHIPMRIHLPDGAPVVQEPVPPYFEDGRPRTLFHQLSALFPLLFPPAPSFASHTAPPAPLAFCVVQGIRVPLEAEIAWLGAVLGGADGWLSVVVQLNPES</sequence>
<feature type="domain" description="Autophagy protein ATG5 UblB" evidence="11">
    <location>
        <begin position="437"/>
        <end position="529"/>
    </location>
</feature>
<dbReference type="FunFam" id="1.10.246.190:FF:000003">
    <property type="entry name" value="Autophagy protein 5"/>
    <property type="match status" value="1"/>
</dbReference>
<keyword evidence="5 9" id="KW-1017">Isopeptide bond</keyword>
<evidence type="ECO:0000256" key="1">
    <source>
        <dbReference type="ARBA" id="ARBA00004623"/>
    </source>
</evidence>
<evidence type="ECO:0000313" key="14">
    <source>
        <dbReference type="EMBL" id="KAK0556018.1"/>
    </source>
</evidence>
<dbReference type="Pfam" id="PF20637">
    <property type="entry name" value="ATG5_HBR"/>
    <property type="match status" value="1"/>
</dbReference>
<dbReference type="Gene3D" id="1.10.246.190">
    <property type="entry name" value="Autophagy protein Apg5, helix rich domain"/>
    <property type="match status" value="1"/>
</dbReference>
<evidence type="ECO:0000256" key="10">
    <source>
        <dbReference type="SAM" id="MobiDB-lite"/>
    </source>
</evidence>
<comment type="caution">
    <text evidence="14">The sequence shown here is derived from an EMBL/GenBank/DDBJ whole genome shotgun (WGS) entry which is preliminary data.</text>
</comment>
<dbReference type="Pfam" id="PF20638">
    <property type="entry name" value="ATG5_UblA"/>
    <property type="match status" value="1"/>
</dbReference>
<dbReference type="GO" id="GO:0061908">
    <property type="term" value="C:phagophore"/>
    <property type="evidence" value="ECO:0007669"/>
    <property type="project" value="TreeGrafter"/>
</dbReference>
<evidence type="ECO:0000256" key="6">
    <source>
        <dbReference type="ARBA" id="ARBA00022843"/>
    </source>
</evidence>
<dbReference type="Gene3D" id="3.10.20.620">
    <property type="match status" value="1"/>
</dbReference>
<dbReference type="GO" id="GO:0006995">
    <property type="term" value="P:cellular response to nitrogen starvation"/>
    <property type="evidence" value="ECO:0007669"/>
    <property type="project" value="TreeGrafter"/>
</dbReference>
<feature type="domain" description="Autophagy protein ATG5 alpha-helical bundle region" evidence="12">
    <location>
        <begin position="234"/>
        <end position="291"/>
    </location>
</feature>
<dbReference type="GO" id="GO:0034274">
    <property type="term" value="C:Atg12-Atg5-Atg16 complex"/>
    <property type="evidence" value="ECO:0007669"/>
    <property type="project" value="TreeGrafter"/>
</dbReference>
<evidence type="ECO:0000256" key="4">
    <source>
        <dbReference type="ARBA" id="ARBA00015616"/>
    </source>
</evidence>
<dbReference type="GO" id="GO:0034045">
    <property type="term" value="C:phagophore assembly site membrane"/>
    <property type="evidence" value="ECO:0007669"/>
    <property type="project" value="UniProtKB-SubCell"/>
</dbReference>
<dbReference type="PANTHER" id="PTHR13040:SF2">
    <property type="entry name" value="AUTOPHAGY PROTEIN 5"/>
    <property type="match status" value="1"/>
</dbReference>
<comment type="function">
    <text evidence="8">Involved in cytoplasm to vacuole transport (Cvt) and autophagic vesicle formation. Autophagy is essential for maintenance of amino acid levels and protein synthesis under nitrogen starvation. Required for selective autophagic degradation of the nucleus (nucleophagy). Also required for mitophagy, which eliminates defective or superfluous mitochondria in order to fulfill cellular energy requirements and prevent excess ROS production. Conjugation with ATG12, through a ubiquitin-like conjugating system involving ATG7 as an E1-like activating enzyme and ATG10 as an E2-like conjugating enzyme, is essential for its function. The ATG12-ATG5 conjugate acts as an E3-like enzyme which is required for lipidation of ATG8 and ATG8 association to the vesicle membranes.</text>
</comment>
<dbReference type="PANTHER" id="PTHR13040">
    <property type="entry name" value="AUTOPHAGY PROTEIN 5"/>
    <property type="match status" value="1"/>
</dbReference>
<dbReference type="Proteomes" id="UP001176517">
    <property type="component" value="Unassembled WGS sequence"/>
</dbReference>
<dbReference type="FunFam" id="3.10.20.90:FF:000347">
    <property type="entry name" value="Autophagy protein 5"/>
    <property type="match status" value="1"/>
</dbReference>
<dbReference type="InterPro" id="IPR042527">
    <property type="entry name" value="Atg5_UblA_dom_sf"/>
</dbReference>
<dbReference type="AlphaFoldDB" id="A0AAN6JZV3"/>
<dbReference type="InterPro" id="IPR048318">
    <property type="entry name" value="ATG5_UblB"/>
</dbReference>
<comment type="subcellular location">
    <subcellularLocation>
        <location evidence="1 9">Preautophagosomal structure membrane</location>
        <topology evidence="1 9">Peripheral membrane protein</topology>
    </subcellularLocation>
</comment>
<feature type="region of interest" description="Disordered" evidence="10">
    <location>
        <begin position="170"/>
        <end position="208"/>
    </location>
</feature>
<gene>
    <name evidence="14" type="primary">ATG5</name>
    <name evidence="14" type="ORF">OC846_001454</name>
</gene>
<dbReference type="InterPro" id="IPR048939">
    <property type="entry name" value="ATG5_UblA"/>
</dbReference>
<protein>
    <recommendedName>
        <fullName evidence="4 9">Autophagy protein 5</fullName>
    </recommendedName>
</protein>
<feature type="compositionally biased region" description="Low complexity" evidence="10">
    <location>
        <begin position="333"/>
        <end position="349"/>
    </location>
</feature>
<evidence type="ECO:0000256" key="3">
    <source>
        <dbReference type="ARBA" id="ARBA00011554"/>
    </source>
</evidence>